<feature type="region of interest" description="Disordered" evidence="1">
    <location>
        <begin position="90"/>
        <end position="109"/>
    </location>
</feature>
<dbReference type="Proteomes" id="UP000838412">
    <property type="component" value="Chromosome 3"/>
</dbReference>
<accession>A0A8J9ZQV6</accession>
<evidence type="ECO:0000313" key="3">
    <source>
        <dbReference type="EMBL" id="CAH1258443.1"/>
    </source>
</evidence>
<feature type="transmembrane region" description="Helical" evidence="2">
    <location>
        <begin position="43"/>
        <end position="66"/>
    </location>
</feature>
<keyword evidence="2" id="KW-0812">Transmembrane</keyword>
<evidence type="ECO:0000313" key="4">
    <source>
        <dbReference type="Proteomes" id="UP000838412"/>
    </source>
</evidence>
<reference evidence="3" key="1">
    <citation type="submission" date="2022-01" db="EMBL/GenBank/DDBJ databases">
        <authorList>
            <person name="Braso-Vives M."/>
        </authorList>
    </citation>
    <scope>NUCLEOTIDE SEQUENCE</scope>
</reference>
<keyword evidence="4" id="KW-1185">Reference proteome</keyword>
<evidence type="ECO:0000256" key="2">
    <source>
        <dbReference type="SAM" id="Phobius"/>
    </source>
</evidence>
<name>A0A8J9ZQV6_BRALA</name>
<dbReference type="AlphaFoldDB" id="A0A8J9ZQV6"/>
<organism evidence="3 4">
    <name type="scientific">Branchiostoma lanceolatum</name>
    <name type="common">Common lancelet</name>
    <name type="synonym">Amphioxus lanceolatum</name>
    <dbReference type="NCBI Taxonomy" id="7740"/>
    <lineage>
        <taxon>Eukaryota</taxon>
        <taxon>Metazoa</taxon>
        <taxon>Chordata</taxon>
        <taxon>Cephalochordata</taxon>
        <taxon>Leptocardii</taxon>
        <taxon>Amphioxiformes</taxon>
        <taxon>Branchiostomatidae</taxon>
        <taxon>Branchiostoma</taxon>
    </lineage>
</organism>
<protein>
    <submittedName>
        <fullName evidence="3">Hypp2013 protein</fullName>
    </submittedName>
</protein>
<dbReference type="EMBL" id="OV696688">
    <property type="protein sequence ID" value="CAH1258443.1"/>
    <property type="molecule type" value="Genomic_DNA"/>
</dbReference>
<evidence type="ECO:0000256" key="1">
    <source>
        <dbReference type="SAM" id="MobiDB-lite"/>
    </source>
</evidence>
<dbReference type="OrthoDB" id="10439383at2759"/>
<proteinExistence type="predicted"/>
<keyword evidence="2" id="KW-1133">Transmembrane helix</keyword>
<sequence length="109" mass="11792">MHLATPGITEASTTMSSAHLRDLTRATSPPVPFVPPNLFPDNLFFIFLLVFGAIFMLGTYLVLTIYNKLSKPSKTEVCTLSGDTVPDTEWSELVGGHGGSPNKNTKIPL</sequence>
<keyword evidence="2" id="KW-0472">Membrane</keyword>
<gene>
    <name evidence="3" type="primary">Hypp2013</name>
    <name evidence="3" type="ORF">BLAG_LOCUS16008</name>
</gene>